<proteinExistence type="predicted"/>
<keyword evidence="1" id="KW-1133">Transmembrane helix</keyword>
<accession>A0A179B543</accession>
<dbReference type="OrthoDB" id="4990503at2"/>
<dbReference type="Proteomes" id="UP000078368">
    <property type="component" value="Unassembled WGS sequence"/>
</dbReference>
<keyword evidence="1" id="KW-0472">Membrane</keyword>
<feature type="transmembrane region" description="Helical" evidence="1">
    <location>
        <begin position="25"/>
        <end position="47"/>
    </location>
</feature>
<dbReference type="STRING" id="1823756.A4H34_06830"/>
<evidence type="ECO:0000256" key="1">
    <source>
        <dbReference type="SAM" id="Phobius"/>
    </source>
</evidence>
<gene>
    <name evidence="3" type="ORF">A4H34_06830</name>
</gene>
<dbReference type="PANTHER" id="PTHR37938:SF1">
    <property type="entry name" value="BLL0215 PROTEIN"/>
    <property type="match status" value="1"/>
</dbReference>
<dbReference type="RefSeq" id="WP_009198848.1">
    <property type="nucleotide sequence ID" value="NZ_LVZK01000001.1"/>
</dbReference>
<dbReference type="PANTHER" id="PTHR37938">
    <property type="entry name" value="BLL0215 PROTEIN"/>
    <property type="match status" value="1"/>
</dbReference>
<sequence length="179" mass="20154">MALSQKLLSQNERIILHMHEHVKRLIPNIAAGIVMIVLAVAGFVYMPDSWKPAGTWTLLVLLLVGLVVFVGWPWLKWITDTYTVTNRRIITRRGIFTKTGHDIPLSRISNVAYERDLIDRFFKAGTLELQTSADEPLYLRDVPNAEQVHVMLTNLLFAKDEAAPAVEADEIHPDGASNV</sequence>
<keyword evidence="1" id="KW-0812">Transmembrane</keyword>
<protein>
    <recommendedName>
        <fullName evidence="2">YdbS-like PH domain-containing protein</fullName>
    </recommendedName>
</protein>
<dbReference type="InterPro" id="IPR005182">
    <property type="entry name" value="YdbS-like_PH"/>
</dbReference>
<keyword evidence="4" id="KW-1185">Reference proteome</keyword>
<evidence type="ECO:0000313" key="4">
    <source>
        <dbReference type="Proteomes" id="UP000078368"/>
    </source>
</evidence>
<dbReference type="EMBL" id="LVZK01000001">
    <property type="protein sequence ID" value="OAP86818.1"/>
    <property type="molecule type" value="Genomic_DNA"/>
</dbReference>
<comment type="caution">
    <text evidence="3">The sequence shown here is derived from an EMBL/GenBank/DDBJ whole genome shotgun (WGS) entry which is preliminary data.</text>
</comment>
<feature type="domain" description="YdbS-like PH" evidence="2">
    <location>
        <begin position="77"/>
        <end position="148"/>
    </location>
</feature>
<reference evidence="3 4" key="1">
    <citation type="submission" date="2016-04" db="EMBL/GenBank/DDBJ databases">
        <title>Peptidophaga gingivicola gen. nov., sp. nov., isolated from human subgingival plaque.</title>
        <authorList>
            <person name="Beall C.J."/>
            <person name="Mokrzan E.M."/>
            <person name="Griffen A.L."/>
            <person name="Leys E.J."/>
        </authorList>
    </citation>
    <scope>NUCLEOTIDE SEQUENCE [LARGE SCALE GENOMIC DNA]</scope>
    <source>
        <strain evidence="3 4">BA112</strain>
    </source>
</reference>
<evidence type="ECO:0000259" key="2">
    <source>
        <dbReference type="Pfam" id="PF03703"/>
    </source>
</evidence>
<dbReference type="AlphaFoldDB" id="A0A179B543"/>
<feature type="transmembrane region" description="Helical" evidence="1">
    <location>
        <begin position="53"/>
        <end position="75"/>
    </location>
</feature>
<organism evidence="3 4">
    <name type="scientific">Peptidiphaga gingivicola</name>
    <dbReference type="NCBI Taxonomy" id="2741497"/>
    <lineage>
        <taxon>Bacteria</taxon>
        <taxon>Bacillati</taxon>
        <taxon>Actinomycetota</taxon>
        <taxon>Actinomycetes</taxon>
        <taxon>Actinomycetales</taxon>
        <taxon>Actinomycetaceae</taxon>
        <taxon>Peptidiphaga</taxon>
    </lineage>
</organism>
<dbReference type="Pfam" id="PF03703">
    <property type="entry name" value="bPH_2"/>
    <property type="match status" value="1"/>
</dbReference>
<evidence type="ECO:0000313" key="3">
    <source>
        <dbReference type="EMBL" id="OAP86818.1"/>
    </source>
</evidence>
<name>A0A179B543_9ACTO</name>